<evidence type="ECO:0000313" key="1">
    <source>
        <dbReference type="EMBL" id="UJO10905.1"/>
    </source>
</evidence>
<dbReference type="KEGG" id="ffu:CLAFUR5_00284"/>
<dbReference type="GeneID" id="71980162"/>
<reference evidence="1" key="2">
    <citation type="journal article" date="2022" name="Microb. Genom.">
        <title>A chromosome-scale genome assembly of the tomato pathogen Cladosporium fulvum reveals a compartmentalized genome architecture and the presence of a dispensable chromosome.</title>
        <authorList>
            <person name="Zaccaron A.Z."/>
            <person name="Chen L.H."/>
            <person name="Samaras A."/>
            <person name="Stergiopoulos I."/>
        </authorList>
    </citation>
    <scope>NUCLEOTIDE SEQUENCE</scope>
    <source>
        <strain evidence="1">Race5_Kim</strain>
    </source>
</reference>
<accession>A0A9Q8P2D5</accession>
<dbReference type="AlphaFoldDB" id="A0A9Q8P2D5"/>
<reference evidence="1" key="1">
    <citation type="submission" date="2021-12" db="EMBL/GenBank/DDBJ databases">
        <authorList>
            <person name="Zaccaron A."/>
            <person name="Stergiopoulos I."/>
        </authorList>
    </citation>
    <scope>NUCLEOTIDE SEQUENCE</scope>
    <source>
        <strain evidence="1">Race5_Kim</strain>
    </source>
</reference>
<keyword evidence="2" id="KW-1185">Reference proteome</keyword>
<organism evidence="1 2">
    <name type="scientific">Passalora fulva</name>
    <name type="common">Tomato leaf mold</name>
    <name type="synonym">Cladosporium fulvum</name>
    <dbReference type="NCBI Taxonomy" id="5499"/>
    <lineage>
        <taxon>Eukaryota</taxon>
        <taxon>Fungi</taxon>
        <taxon>Dikarya</taxon>
        <taxon>Ascomycota</taxon>
        <taxon>Pezizomycotina</taxon>
        <taxon>Dothideomycetes</taxon>
        <taxon>Dothideomycetidae</taxon>
        <taxon>Mycosphaerellales</taxon>
        <taxon>Mycosphaerellaceae</taxon>
        <taxon>Fulvia</taxon>
    </lineage>
</organism>
<gene>
    <name evidence="1" type="ORF">CLAFUR5_00284</name>
</gene>
<proteinExistence type="predicted"/>
<dbReference type="EMBL" id="CP090163">
    <property type="protein sequence ID" value="UJO10905.1"/>
    <property type="molecule type" value="Genomic_DNA"/>
</dbReference>
<sequence>MPFTIAKATPDDAAAIAKVLLSGGTETLMYSSRSFTGFATRLQLGTIDPAILEVDMTEKIAVNIKKPNQTWIIARDEEMGEIVSYAQWELPAAHDEVVSEPDPNVSDEH</sequence>
<protein>
    <submittedName>
        <fullName evidence="1">Uncharacterized protein</fullName>
    </submittedName>
</protein>
<dbReference type="Proteomes" id="UP000756132">
    <property type="component" value="Chromosome 1"/>
</dbReference>
<evidence type="ECO:0000313" key="2">
    <source>
        <dbReference type="Proteomes" id="UP000756132"/>
    </source>
</evidence>
<dbReference type="RefSeq" id="XP_047755271.1">
    <property type="nucleotide sequence ID" value="XM_047899432.1"/>
</dbReference>
<name>A0A9Q8P2D5_PASFU</name>